<dbReference type="PANTHER" id="PTHR31896:SF12">
    <property type="entry name" value="HXXXD-TYPE ACYL-TRANSFERASE FAMILY PROTEIN"/>
    <property type="match status" value="1"/>
</dbReference>
<keyword evidence="6" id="KW-1185">Reference proteome</keyword>
<accession>A0A4S4DWF4</accession>
<dbReference type="STRING" id="542762.A0A4S4DWF4"/>
<dbReference type="Gene3D" id="3.30.559.10">
    <property type="entry name" value="Chloramphenicol acetyltransferase-like domain"/>
    <property type="match status" value="2"/>
</dbReference>
<evidence type="ECO:0000313" key="6">
    <source>
        <dbReference type="Proteomes" id="UP000306102"/>
    </source>
</evidence>
<dbReference type="Pfam" id="PF02458">
    <property type="entry name" value="Transferase"/>
    <property type="match status" value="1"/>
</dbReference>
<dbReference type="PANTHER" id="PTHR31896">
    <property type="entry name" value="FAMILY REGULATORY PROTEIN, PUTATIVE (AFU_ORTHOLOGUE AFUA_3G14730)-RELATED"/>
    <property type="match status" value="1"/>
</dbReference>
<dbReference type="AlphaFoldDB" id="A0A4S4DWF4"/>
<evidence type="ECO:0008006" key="7">
    <source>
        <dbReference type="Google" id="ProtNLM"/>
    </source>
</evidence>
<keyword evidence="2" id="KW-0808">Transferase</keyword>
<name>A0A4S4DWF4_CAMSN</name>
<evidence type="ECO:0000256" key="2">
    <source>
        <dbReference type="ARBA" id="ARBA00022679"/>
    </source>
</evidence>
<evidence type="ECO:0000256" key="3">
    <source>
        <dbReference type="ARBA" id="ARBA00023315"/>
    </source>
</evidence>
<dbReference type="FunFam" id="3.30.559.10:FF:000008">
    <property type="entry name" value="Tryptamine hydroxycinnamoyl transferase"/>
    <property type="match status" value="1"/>
</dbReference>
<dbReference type="InterPro" id="IPR023213">
    <property type="entry name" value="CAT-like_dom_sf"/>
</dbReference>
<comment type="similarity">
    <text evidence="1">Belongs to the plant acyltransferase family.</text>
</comment>
<sequence length="593" mass="65997">MAIVGRLEEAVAPAGKLLSRYQNEVLVTPRSRKRPRNTFGGWLRDLDPVHVEFIPSDDPELCMARRERGLSTANMGELSPLARLSKVTIALEQTQIVSPDRPSNAKRKRPPPSSVLVPMPGRVPPKIGGIDPPTKTRVACQARGCSTDTIDSSQYISECFIKPKSSADKEETKQPIIHLAPWDLTMLSIHYIQKGLLFVKPSSMNDQENTVQALLERLKESLSRTLVPFYPLAGRLATSKQENPPHYYVYIDNHNSPGAKFIHATVNLTVSDILSPVDVPQVVQSFFDHDRAINHDGHTMSLLSIQVTELVDGIFIGCSINHVVVDGTSYWHFFNTLSDIFMTNNSSISRPPILNRYSPVLNLPFTHHDQFISRHEAPPLRERIFHISSESVKKLKAKANAEQQTNTISSLQSVSALIWRCITRARSLPCDQETSCRMAVNNRTRIEPPLPEEYFGNSIQIVSGIAKAGELLKQGLGWAAWRLREVVANHNDKAVRESMEAWMKTPFIIHMGQFSDPCSIMVGSSPRFEMFGNEFGMGKAVAIRSGYANKFDGLVMAFPGYEGGGSMDLEVCLLPESMNDLESDGEFMGAVCI</sequence>
<comment type="caution">
    <text evidence="5">The sequence shown here is derived from an EMBL/GenBank/DDBJ whole genome shotgun (WGS) entry which is preliminary data.</text>
</comment>
<dbReference type="Proteomes" id="UP000306102">
    <property type="component" value="Unassembled WGS sequence"/>
</dbReference>
<dbReference type="EMBL" id="SDRB02009831">
    <property type="protein sequence ID" value="THG07692.1"/>
    <property type="molecule type" value="Genomic_DNA"/>
</dbReference>
<feature type="region of interest" description="Disordered" evidence="4">
    <location>
        <begin position="95"/>
        <end position="134"/>
    </location>
</feature>
<evidence type="ECO:0000256" key="4">
    <source>
        <dbReference type="SAM" id="MobiDB-lite"/>
    </source>
</evidence>
<proteinExistence type="inferred from homology"/>
<evidence type="ECO:0000313" key="5">
    <source>
        <dbReference type="EMBL" id="THG07692.1"/>
    </source>
</evidence>
<dbReference type="GO" id="GO:0016746">
    <property type="term" value="F:acyltransferase activity"/>
    <property type="evidence" value="ECO:0007669"/>
    <property type="project" value="UniProtKB-KW"/>
</dbReference>
<gene>
    <name evidence="5" type="ORF">TEA_009641</name>
</gene>
<evidence type="ECO:0000256" key="1">
    <source>
        <dbReference type="ARBA" id="ARBA00009861"/>
    </source>
</evidence>
<reference evidence="5 6" key="1">
    <citation type="journal article" date="2018" name="Proc. Natl. Acad. Sci. U.S.A.">
        <title>Draft genome sequence of Camellia sinensis var. sinensis provides insights into the evolution of the tea genome and tea quality.</title>
        <authorList>
            <person name="Wei C."/>
            <person name="Yang H."/>
            <person name="Wang S."/>
            <person name="Zhao J."/>
            <person name="Liu C."/>
            <person name="Gao L."/>
            <person name="Xia E."/>
            <person name="Lu Y."/>
            <person name="Tai Y."/>
            <person name="She G."/>
            <person name="Sun J."/>
            <person name="Cao H."/>
            <person name="Tong W."/>
            <person name="Gao Q."/>
            <person name="Li Y."/>
            <person name="Deng W."/>
            <person name="Jiang X."/>
            <person name="Wang W."/>
            <person name="Chen Q."/>
            <person name="Zhang S."/>
            <person name="Li H."/>
            <person name="Wu J."/>
            <person name="Wang P."/>
            <person name="Li P."/>
            <person name="Shi C."/>
            <person name="Zheng F."/>
            <person name="Jian J."/>
            <person name="Huang B."/>
            <person name="Shan D."/>
            <person name="Shi M."/>
            <person name="Fang C."/>
            <person name="Yue Y."/>
            <person name="Li F."/>
            <person name="Li D."/>
            <person name="Wei S."/>
            <person name="Han B."/>
            <person name="Jiang C."/>
            <person name="Yin Y."/>
            <person name="Xia T."/>
            <person name="Zhang Z."/>
            <person name="Bennetzen J.L."/>
            <person name="Zhao S."/>
            <person name="Wan X."/>
        </authorList>
    </citation>
    <scope>NUCLEOTIDE SEQUENCE [LARGE SCALE GENOMIC DNA]</scope>
    <source>
        <strain evidence="6">cv. Shuchazao</strain>
        <tissue evidence="5">Leaf</tissue>
    </source>
</reference>
<protein>
    <recommendedName>
        <fullName evidence="7">HXXXD-type acyl-transferase family protein</fullName>
    </recommendedName>
</protein>
<dbReference type="InterPro" id="IPR051283">
    <property type="entry name" value="Sec_Metabolite_Acyltrans"/>
</dbReference>
<keyword evidence="3" id="KW-0012">Acyltransferase</keyword>
<organism evidence="5 6">
    <name type="scientific">Camellia sinensis var. sinensis</name>
    <name type="common">China tea</name>
    <dbReference type="NCBI Taxonomy" id="542762"/>
    <lineage>
        <taxon>Eukaryota</taxon>
        <taxon>Viridiplantae</taxon>
        <taxon>Streptophyta</taxon>
        <taxon>Embryophyta</taxon>
        <taxon>Tracheophyta</taxon>
        <taxon>Spermatophyta</taxon>
        <taxon>Magnoliopsida</taxon>
        <taxon>eudicotyledons</taxon>
        <taxon>Gunneridae</taxon>
        <taxon>Pentapetalae</taxon>
        <taxon>asterids</taxon>
        <taxon>Ericales</taxon>
        <taxon>Theaceae</taxon>
        <taxon>Camellia</taxon>
    </lineage>
</organism>